<dbReference type="FunFam" id="2.120.10.90:FF:000005">
    <property type="entry name" value="DNA topoisomerase 4 subunit A"/>
    <property type="match status" value="1"/>
</dbReference>
<dbReference type="Gene3D" id="2.120.10.90">
    <property type="entry name" value="DNA gyrase/topoisomerase IV, subunit A, C-terminal"/>
    <property type="match status" value="1"/>
</dbReference>
<feature type="site" description="Interaction with DNA" evidence="8">
    <location>
        <position position="90"/>
    </location>
</feature>
<evidence type="ECO:0000256" key="3">
    <source>
        <dbReference type="ARBA" id="ARBA00023029"/>
    </source>
</evidence>
<protein>
    <recommendedName>
        <fullName evidence="8">DNA topoisomerase 4 subunit A</fullName>
        <ecNumber evidence="8">5.6.2.2</ecNumber>
    </recommendedName>
    <alternativeName>
        <fullName evidence="8">Topoisomerase IV subunit A</fullName>
    </alternativeName>
</protein>
<dbReference type="FunFam" id="3.30.1360.40:FF:000002">
    <property type="entry name" value="DNA gyrase subunit A"/>
    <property type="match status" value="1"/>
</dbReference>
<dbReference type="GO" id="GO:0034335">
    <property type="term" value="F:DNA negative supercoiling activity"/>
    <property type="evidence" value="ECO:0007669"/>
    <property type="project" value="UniProtKB-ARBA"/>
</dbReference>
<dbReference type="NCBIfam" id="NF004044">
    <property type="entry name" value="PRK05561.1"/>
    <property type="match status" value="1"/>
</dbReference>
<evidence type="ECO:0000256" key="8">
    <source>
        <dbReference type="HAMAP-Rule" id="MF_00937"/>
    </source>
</evidence>
<feature type="site" description="Interaction with DNA" evidence="8">
    <location>
        <position position="77"/>
    </location>
</feature>
<dbReference type="GO" id="GO:0005694">
    <property type="term" value="C:chromosome"/>
    <property type="evidence" value="ECO:0007669"/>
    <property type="project" value="InterPro"/>
</dbReference>
<evidence type="ECO:0000256" key="1">
    <source>
        <dbReference type="ARBA" id="ARBA00000185"/>
    </source>
</evidence>
<keyword evidence="3 8" id="KW-0799">Topoisomerase</keyword>
<dbReference type="PANTHER" id="PTHR43493">
    <property type="entry name" value="DNA GYRASE/TOPOISOMERASE SUBUNIT A"/>
    <property type="match status" value="1"/>
</dbReference>
<organism evidence="11 12">
    <name type="scientific">Ureibacillus manganicus DSM 26584</name>
    <dbReference type="NCBI Taxonomy" id="1384049"/>
    <lineage>
        <taxon>Bacteria</taxon>
        <taxon>Bacillati</taxon>
        <taxon>Bacillota</taxon>
        <taxon>Bacilli</taxon>
        <taxon>Bacillales</taxon>
        <taxon>Caryophanaceae</taxon>
        <taxon>Ureibacillus</taxon>
    </lineage>
</organism>
<dbReference type="Gene3D" id="3.90.199.10">
    <property type="entry name" value="Topoisomerase II, domain 5"/>
    <property type="match status" value="1"/>
</dbReference>
<dbReference type="InterPro" id="IPR013757">
    <property type="entry name" value="Topo_IIA_A_a_sf"/>
</dbReference>
<dbReference type="Gene3D" id="3.30.1360.40">
    <property type="match status" value="1"/>
</dbReference>
<dbReference type="InterPro" id="IPR002205">
    <property type="entry name" value="Topo_IIA_dom_A"/>
</dbReference>
<evidence type="ECO:0000256" key="6">
    <source>
        <dbReference type="ARBA" id="ARBA00023235"/>
    </source>
</evidence>
<feature type="site" description="Interaction with DNA" evidence="8">
    <location>
        <position position="41"/>
    </location>
</feature>
<gene>
    <name evidence="8" type="primary">parC</name>
    <name evidence="11" type="ORF">CD29_09200</name>
</gene>
<dbReference type="EMBL" id="JPVN01000009">
    <property type="protein sequence ID" value="KGR78844.1"/>
    <property type="molecule type" value="Genomic_DNA"/>
</dbReference>
<reference evidence="11 12" key="1">
    <citation type="submission" date="2014-02" db="EMBL/GenBank/DDBJ databases">
        <title>Draft genome sequence of Lysinibacillus manganicus DSM 26584T.</title>
        <authorList>
            <person name="Zhang F."/>
            <person name="Wang G."/>
            <person name="Zhang L."/>
        </authorList>
    </citation>
    <scope>NUCLEOTIDE SEQUENCE [LARGE SCALE GENOMIC DNA]</scope>
    <source>
        <strain evidence="11 12">DSM 26584</strain>
    </source>
</reference>
<comment type="function">
    <text evidence="8">Topoisomerase IV is essential for chromosome segregation. It relaxes supercoiled DNA. Performs the decatenation events required during the replication of a circular DNA molecule.</text>
</comment>
<dbReference type="HAMAP" id="MF_00937">
    <property type="entry name" value="ParC_type2"/>
    <property type="match status" value="1"/>
</dbReference>
<dbReference type="GO" id="GO:0005737">
    <property type="term" value="C:cytoplasm"/>
    <property type="evidence" value="ECO:0007669"/>
    <property type="project" value="TreeGrafter"/>
</dbReference>
<comment type="subcellular location">
    <subcellularLocation>
        <location evidence="8">Cell membrane</location>
        <topology evidence="8">Peripheral membrane protein</topology>
    </subcellularLocation>
</comment>
<feature type="active site" description="O-(5'-phospho-DNA)-tyrosine intermediate" evidence="8 9">
    <location>
        <position position="121"/>
    </location>
</feature>
<evidence type="ECO:0000313" key="11">
    <source>
        <dbReference type="EMBL" id="KGR78844.1"/>
    </source>
</evidence>
<dbReference type="InterPro" id="IPR013760">
    <property type="entry name" value="Topo_IIA-like_dom_sf"/>
</dbReference>
<dbReference type="GO" id="GO:0005524">
    <property type="term" value="F:ATP binding"/>
    <property type="evidence" value="ECO:0007669"/>
    <property type="project" value="InterPro"/>
</dbReference>
<evidence type="ECO:0000256" key="9">
    <source>
        <dbReference type="PROSITE-ProRule" id="PRU01384"/>
    </source>
</evidence>
<dbReference type="Proteomes" id="UP000030416">
    <property type="component" value="Unassembled WGS sequence"/>
</dbReference>
<name>A0A0A3I2B9_9BACL</name>
<dbReference type="Pfam" id="PF00521">
    <property type="entry name" value="DNA_topoisoIV"/>
    <property type="match status" value="1"/>
</dbReference>
<accession>A0A0A3I2B9</accession>
<dbReference type="InterPro" id="IPR006691">
    <property type="entry name" value="GyrA/parC_rep"/>
</dbReference>
<dbReference type="AlphaFoldDB" id="A0A0A3I2B9"/>
<dbReference type="GO" id="GO:0009330">
    <property type="term" value="C:DNA topoisomerase type II (double strand cut, ATP-hydrolyzing) complex"/>
    <property type="evidence" value="ECO:0007669"/>
    <property type="project" value="TreeGrafter"/>
</dbReference>
<comment type="caution">
    <text evidence="11">The sequence shown here is derived from an EMBL/GenBank/DDBJ whole genome shotgun (WGS) entry which is preliminary data.</text>
</comment>
<feature type="site" description="Transition state stabilizer" evidence="8">
    <location>
        <position position="120"/>
    </location>
</feature>
<dbReference type="PROSITE" id="PS52040">
    <property type="entry name" value="TOPO_IIA"/>
    <property type="match status" value="1"/>
</dbReference>
<dbReference type="SUPFAM" id="SSF101904">
    <property type="entry name" value="GyrA/ParC C-terminal domain-like"/>
    <property type="match status" value="1"/>
</dbReference>
<evidence type="ECO:0000256" key="2">
    <source>
        <dbReference type="ARBA" id="ARBA00022475"/>
    </source>
</evidence>
<dbReference type="InterPro" id="IPR050220">
    <property type="entry name" value="Type_II_DNA_Topoisomerases"/>
</dbReference>
<dbReference type="Pfam" id="PF03989">
    <property type="entry name" value="DNA_gyraseA_C"/>
    <property type="match status" value="5"/>
</dbReference>
<feature type="site" description="Interaction with DNA" evidence="8">
    <location>
        <position position="79"/>
    </location>
</feature>
<evidence type="ECO:0000256" key="4">
    <source>
        <dbReference type="ARBA" id="ARBA00023125"/>
    </source>
</evidence>
<dbReference type="SUPFAM" id="SSF56719">
    <property type="entry name" value="Type II DNA topoisomerase"/>
    <property type="match status" value="1"/>
</dbReference>
<comment type="subunit">
    <text evidence="7 8">Heterotetramer composed of ParC and ParE.</text>
</comment>
<evidence type="ECO:0000313" key="12">
    <source>
        <dbReference type="Proteomes" id="UP000030416"/>
    </source>
</evidence>
<keyword evidence="6 8" id="KW-0413">Isomerase</keyword>
<feature type="site" description="Interaction with DNA" evidence="8">
    <location>
        <position position="96"/>
    </location>
</feature>
<dbReference type="InterPro" id="IPR013758">
    <property type="entry name" value="Topo_IIA_A/C_ab"/>
</dbReference>
<dbReference type="GO" id="GO:0006265">
    <property type="term" value="P:DNA topological change"/>
    <property type="evidence" value="ECO:0007669"/>
    <property type="project" value="UniProtKB-UniRule"/>
</dbReference>
<keyword evidence="2 8" id="KW-1003">Cell membrane</keyword>
<keyword evidence="12" id="KW-1185">Reference proteome</keyword>
<dbReference type="InterPro" id="IPR035516">
    <property type="entry name" value="Gyrase/topoIV_suA_C"/>
</dbReference>
<dbReference type="PANTHER" id="PTHR43493:SF9">
    <property type="entry name" value="DNA TOPOISOMERASE 4 SUBUNIT A"/>
    <property type="match status" value="1"/>
</dbReference>
<dbReference type="InterPro" id="IPR005741">
    <property type="entry name" value="TopoIV_A_Gpos"/>
</dbReference>
<dbReference type="EC" id="5.6.2.2" evidence="8"/>
<dbReference type="FunFam" id="1.10.268.10:FF:000001">
    <property type="entry name" value="DNA gyrase subunit A"/>
    <property type="match status" value="1"/>
</dbReference>
<sequence length="811" mass="91959">MTNAERFQELPLEEVMGDRFGRYSKYIIQDRAIPDARDGLKPVQRRILYAMFESGNTNDKPFRKSAKTVGHVIGNFHPHGDSSVYDAMVRLSQDWKSRHMLIEMHGNNGSVDGDPPAAMRYTEARLSAIAAEMLRDITKRTVEFVPNFDDQDMEPTVLPSRFPNLLVNGSTGISAGYATDIPPHNLAETIDAALMRLQNVNCTIDELMTVIKGPDFPTGGIIQGIDGIKKAYETGRGKIIVRSKATIEPIKGGKEQIVITELPYDVNKAHLVKKIDEMRVDKKLEGIADIRDESDRTGLRIVVELKKDVDGNGILNYLYKNTELQINYNFNMIAIHNRRPTMMTLPLMLDAYIAHQKEVITKRSEFDLQKAKDRLHIVDGLMKALSILDEVIKTIRASKDKRDAKDNLISQFAFTEIQAEAIVSLQLYRLTNTDITELRAEEEELRKTIDELTEILNHESKLNKVIKAELLEIKKKFAEPRRSDIEAEIEEIKITLDVLVPSEEVVVTVTKDGYIKRTSTRSHAASNGQDFAMKESDYLLFESMMNTQHHLLLFTNKGNYIYQPVHELPDIRWKDLGQHISSIVPLEDSEEIIEVIGIEDFKQENIFILTATKLGQIKRSLLTEYAVSRYSKTIRTMNIKNDDEMVHVSLITPGKDLLLTSYQSYTIRFDLEELPVTGVKTGGVKGMNLKDNDYLVSINSIEKDTEHDLIVITHRGAIKRMSSSEIETSSRAKRGVVILKELKSNPHRIFAVITVKPDDTIKIITENNVEESFIVSSFAKSDRYSNGSLKLDVSNDGEPLYFKVITKESNE</sequence>
<feature type="domain" description="Topo IIA-type catalytic" evidence="10">
    <location>
        <begin position="33"/>
        <end position="498"/>
    </location>
</feature>
<dbReference type="STRING" id="1384049.CD29_09200"/>
<dbReference type="NCBIfam" id="TIGR01061">
    <property type="entry name" value="parC_Gpos"/>
    <property type="match status" value="1"/>
</dbReference>
<dbReference type="GO" id="GO:0007059">
    <property type="term" value="P:chromosome segregation"/>
    <property type="evidence" value="ECO:0007669"/>
    <property type="project" value="UniProtKB-UniRule"/>
</dbReference>
<dbReference type="FunFam" id="3.90.199.10:FF:000001">
    <property type="entry name" value="DNA gyrase subunit A"/>
    <property type="match status" value="1"/>
</dbReference>
<keyword evidence="4 8" id="KW-0238">DNA-binding</keyword>
<comment type="similarity">
    <text evidence="8">Belongs to the type II topoisomerase GyrA/ParC subunit family. ParC type 2 subfamily.</text>
</comment>
<keyword evidence="5 8" id="KW-0472">Membrane</keyword>
<proteinExistence type="inferred from homology"/>
<evidence type="ECO:0000256" key="5">
    <source>
        <dbReference type="ARBA" id="ARBA00023136"/>
    </source>
</evidence>
<evidence type="ECO:0000256" key="7">
    <source>
        <dbReference type="ARBA" id="ARBA00063644"/>
    </source>
</evidence>
<dbReference type="CDD" id="cd00187">
    <property type="entry name" value="TOP4c"/>
    <property type="match status" value="1"/>
</dbReference>
<comment type="catalytic activity">
    <reaction evidence="1 8 9">
        <text>ATP-dependent breakage, passage and rejoining of double-stranded DNA.</text>
        <dbReference type="EC" id="5.6.2.2"/>
    </reaction>
</comment>
<dbReference type="OrthoDB" id="9806486at2"/>
<dbReference type="Gene3D" id="1.10.268.10">
    <property type="entry name" value="Topoisomerase, domain 3"/>
    <property type="match status" value="1"/>
</dbReference>
<dbReference type="eggNOG" id="COG0188">
    <property type="taxonomic scope" value="Bacteria"/>
</dbReference>
<evidence type="ECO:0000259" key="10">
    <source>
        <dbReference type="PROSITE" id="PS52040"/>
    </source>
</evidence>
<dbReference type="SMART" id="SM00434">
    <property type="entry name" value="TOP4c"/>
    <property type="match status" value="1"/>
</dbReference>
<dbReference type="GO" id="GO:0003677">
    <property type="term" value="F:DNA binding"/>
    <property type="evidence" value="ECO:0007669"/>
    <property type="project" value="UniProtKB-UniRule"/>
</dbReference>
<dbReference type="RefSeq" id="WP_036185533.1">
    <property type="nucleotide sequence ID" value="NZ_AVDA01000009.1"/>
</dbReference>
<dbReference type="GO" id="GO:0019897">
    <property type="term" value="C:extrinsic component of plasma membrane"/>
    <property type="evidence" value="ECO:0007669"/>
    <property type="project" value="UniProtKB-UniRule"/>
</dbReference>